<name>A0AAU9JZ48_9CILI</name>
<dbReference type="EMBL" id="CAJZBQ010000049">
    <property type="protein sequence ID" value="CAG9329858.1"/>
    <property type="molecule type" value="Genomic_DNA"/>
</dbReference>
<proteinExistence type="predicted"/>
<evidence type="ECO:0000313" key="2">
    <source>
        <dbReference type="Proteomes" id="UP001162131"/>
    </source>
</evidence>
<dbReference type="Proteomes" id="UP001162131">
    <property type="component" value="Unassembled WGS sequence"/>
</dbReference>
<accession>A0AAU9JZ48</accession>
<protein>
    <recommendedName>
        <fullName evidence="3">Ribosomal protein L32</fullName>
    </recommendedName>
</protein>
<gene>
    <name evidence="1" type="ORF">BSTOLATCC_MIC49897</name>
</gene>
<sequence>MESRIWKIGCRNKWLKTKKPSFFSSENEAAIQNLDLFQEENIFIVFVYSAINYQWLAIDPNILSPLKCWTFTFNSFKYVLISFFYYLES</sequence>
<dbReference type="AlphaFoldDB" id="A0AAU9JZ48"/>
<keyword evidence="2" id="KW-1185">Reference proteome</keyword>
<evidence type="ECO:0008006" key="3">
    <source>
        <dbReference type="Google" id="ProtNLM"/>
    </source>
</evidence>
<evidence type="ECO:0000313" key="1">
    <source>
        <dbReference type="EMBL" id="CAG9329858.1"/>
    </source>
</evidence>
<reference evidence="1" key="1">
    <citation type="submission" date="2021-09" db="EMBL/GenBank/DDBJ databases">
        <authorList>
            <consortium name="AG Swart"/>
            <person name="Singh M."/>
            <person name="Singh A."/>
            <person name="Seah K."/>
            <person name="Emmerich C."/>
        </authorList>
    </citation>
    <scope>NUCLEOTIDE SEQUENCE</scope>
    <source>
        <strain evidence="1">ATCC30299</strain>
    </source>
</reference>
<comment type="caution">
    <text evidence="1">The sequence shown here is derived from an EMBL/GenBank/DDBJ whole genome shotgun (WGS) entry which is preliminary data.</text>
</comment>
<organism evidence="1 2">
    <name type="scientific">Blepharisma stoltei</name>
    <dbReference type="NCBI Taxonomy" id="1481888"/>
    <lineage>
        <taxon>Eukaryota</taxon>
        <taxon>Sar</taxon>
        <taxon>Alveolata</taxon>
        <taxon>Ciliophora</taxon>
        <taxon>Postciliodesmatophora</taxon>
        <taxon>Heterotrichea</taxon>
        <taxon>Heterotrichida</taxon>
        <taxon>Blepharismidae</taxon>
        <taxon>Blepharisma</taxon>
    </lineage>
</organism>